<dbReference type="GO" id="GO:0005886">
    <property type="term" value="C:plasma membrane"/>
    <property type="evidence" value="ECO:0007669"/>
    <property type="project" value="TreeGrafter"/>
</dbReference>
<dbReference type="Gene3D" id="3.40.50.620">
    <property type="entry name" value="HUPs"/>
    <property type="match status" value="1"/>
</dbReference>
<protein>
    <submittedName>
        <fullName evidence="2">YdcF family protein</fullName>
    </submittedName>
</protein>
<dbReference type="KEGG" id="blau:DQQ01_10735"/>
<dbReference type="AlphaFoldDB" id="A0A2Z4UBW2"/>
<dbReference type="PANTHER" id="PTHR30336:SF20">
    <property type="entry name" value="DUF218 DOMAIN-CONTAINING PROTEIN"/>
    <property type="match status" value="1"/>
</dbReference>
<evidence type="ECO:0000313" key="2">
    <source>
        <dbReference type="EMBL" id="AWY98550.1"/>
    </source>
</evidence>
<organism evidence="2 3">
    <name type="scientific">Blautia argi</name>
    <dbReference type="NCBI Taxonomy" id="1912897"/>
    <lineage>
        <taxon>Bacteria</taxon>
        <taxon>Bacillati</taxon>
        <taxon>Bacillota</taxon>
        <taxon>Clostridia</taxon>
        <taxon>Lachnospirales</taxon>
        <taxon>Lachnospiraceae</taxon>
        <taxon>Blautia</taxon>
    </lineage>
</organism>
<keyword evidence="3" id="KW-1185">Reference proteome</keyword>
<dbReference type="RefSeq" id="WP_111920037.1">
    <property type="nucleotide sequence ID" value="NZ_CAUWHR010000009.1"/>
</dbReference>
<dbReference type="InterPro" id="IPR051599">
    <property type="entry name" value="Cell_Envelope_Assoc"/>
</dbReference>
<feature type="domain" description="DUF218" evidence="1">
    <location>
        <begin position="24"/>
        <end position="152"/>
    </location>
</feature>
<accession>A0A2Z4UBW2</accession>
<dbReference type="OrthoDB" id="9782395at2"/>
<dbReference type="EMBL" id="CP030280">
    <property type="protein sequence ID" value="AWY98550.1"/>
    <property type="molecule type" value="Genomic_DNA"/>
</dbReference>
<dbReference type="InterPro" id="IPR014729">
    <property type="entry name" value="Rossmann-like_a/b/a_fold"/>
</dbReference>
<dbReference type="CDD" id="cd06259">
    <property type="entry name" value="YdcF-like"/>
    <property type="match status" value="1"/>
</dbReference>
<sequence length="209" mass="24343">MKHAAFLEQITDFIFVENEPEKSDIIFIPGSGFPQLAEEAAQLYHAGFAPRILPSGRYSITQGHFGGVQEKTEQYPGTYETEWDFLRKVLEKNKVPSHAILREDKATYTYENAIYSRKVTEKEELNICRAILCCKPYHARRSLLYYQFLYPETRFLVCPVKDSQVRRENWYKTEKGINLVLGEIERIGVQFHEILRGIREETTISPEEG</sequence>
<dbReference type="Proteomes" id="UP000250003">
    <property type="component" value="Chromosome"/>
</dbReference>
<dbReference type="InterPro" id="IPR003848">
    <property type="entry name" value="DUF218"/>
</dbReference>
<dbReference type="PANTHER" id="PTHR30336">
    <property type="entry name" value="INNER MEMBRANE PROTEIN, PROBABLE PERMEASE"/>
    <property type="match status" value="1"/>
</dbReference>
<name>A0A2Z4UBW2_9FIRM</name>
<proteinExistence type="predicted"/>
<evidence type="ECO:0000259" key="1">
    <source>
        <dbReference type="Pfam" id="PF02698"/>
    </source>
</evidence>
<dbReference type="Pfam" id="PF02698">
    <property type="entry name" value="DUF218"/>
    <property type="match status" value="1"/>
</dbReference>
<evidence type="ECO:0000313" key="3">
    <source>
        <dbReference type="Proteomes" id="UP000250003"/>
    </source>
</evidence>
<reference evidence="3" key="1">
    <citation type="submission" date="2018-06" db="EMBL/GenBank/DDBJ databases">
        <title>Description of Blautia argi sp. nov., a new anaerobic isolated from dog feces.</title>
        <authorList>
            <person name="Chang Y.-H."/>
            <person name="Paek J."/>
            <person name="Shin Y."/>
        </authorList>
    </citation>
    <scope>NUCLEOTIDE SEQUENCE [LARGE SCALE GENOMIC DNA]</scope>
    <source>
        <strain evidence="3">KCTC 15426</strain>
    </source>
</reference>
<gene>
    <name evidence="2" type="ORF">DQQ01_10735</name>
</gene>